<dbReference type="PANTHER" id="PTHR21180:SF32">
    <property type="entry name" value="ENDONUCLEASE_EXONUCLEASE_PHOSPHATASE FAMILY DOMAIN-CONTAINING PROTEIN 1"/>
    <property type="match status" value="1"/>
</dbReference>
<evidence type="ECO:0000256" key="2">
    <source>
        <dbReference type="SAM" id="MobiDB-lite"/>
    </source>
</evidence>
<dbReference type="GO" id="GO:0006281">
    <property type="term" value="P:DNA repair"/>
    <property type="evidence" value="ECO:0007669"/>
    <property type="project" value="InterPro"/>
</dbReference>
<dbReference type="SMART" id="SM00278">
    <property type="entry name" value="HhH1"/>
    <property type="match status" value="4"/>
</dbReference>
<feature type="domain" description="Helix-hairpin-helix DNA-binding motif class 1" evidence="3">
    <location>
        <begin position="86"/>
        <end position="105"/>
    </location>
</feature>
<dbReference type="AlphaFoldDB" id="A0A8W8JT54"/>
<dbReference type="InterPro" id="IPR010994">
    <property type="entry name" value="RuvA_2-like"/>
</dbReference>
<dbReference type="InterPro" id="IPR036691">
    <property type="entry name" value="Endo/exonu/phosph_ase_sf"/>
</dbReference>
<evidence type="ECO:0000313" key="4">
    <source>
        <dbReference type="EnsemblMetazoa" id="G20927.1:cds"/>
    </source>
</evidence>
<dbReference type="Proteomes" id="UP000005408">
    <property type="component" value="Unassembled WGS sequence"/>
</dbReference>
<dbReference type="SUPFAM" id="SSF47781">
    <property type="entry name" value="RuvA domain 2-like"/>
    <property type="match status" value="2"/>
</dbReference>
<reference evidence="4" key="1">
    <citation type="submission" date="2022-08" db="UniProtKB">
        <authorList>
            <consortium name="EnsemblMetazoa"/>
        </authorList>
    </citation>
    <scope>IDENTIFICATION</scope>
    <source>
        <strain evidence="4">05x7-T-G4-1.051#20</strain>
    </source>
</reference>
<dbReference type="EnsemblMetazoa" id="G20927.1">
    <property type="protein sequence ID" value="G20927.1:cds"/>
    <property type="gene ID" value="G20927"/>
</dbReference>
<organism evidence="4 5">
    <name type="scientific">Magallana gigas</name>
    <name type="common">Pacific oyster</name>
    <name type="synonym">Crassostrea gigas</name>
    <dbReference type="NCBI Taxonomy" id="29159"/>
    <lineage>
        <taxon>Eukaryota</taxon>
        <taxon>Metazoa</taxon>
        <taxon>Spiralia</taxon>
        <taxon>Lophotrochozoa</taxon>
        <taxon>Mollusca</taxon>
        <taxon>Bivalvia</taxon>
        <taxon>Autobranchia</taxon>
        <taxon>Pteriomorphia</taxon>
        <taxon>Ostreida</taxon>
        <taxon>Ostreoidea</taxon>
        <taxon>Ostreidae</taxon>
        <taxon>Magallana</taxon>
    </lineage>
</organism>
<evidence type="ECO:0000313" key="5">
    <source>
        <dbReference type="Proteomes" id="UP000005408"/>
    </source>
</evidence>
<dbReference type="OrthoDB" id="6237065at2759"/>
<feature type="region of interest" description="Disordered" evidence="2">
    <location>
        <begin position="207"/>
        <end position="248"/>
    </location>
</feature>
<protein>
    <recommendedName>
        <fullName evidence="1">Endonuclease/exonuclease/phosphatase family domain-containing protein 1</fullName>
    </recommendedName>
</protein>
<dbReference type="InterPro" id="IPR051675">
    <property type="entry name" value="Endo/Exo/Phosphatase_dom_1"/>
</dbReference>
<name>A0A8W8JT54_MAGGI</name>
<dbReference type="GO" id="GO:0003824">
    <property type="term" value="F:catalytic activity"/>
    <property type="evidence" value="ECO:0007669"/>
    <property type="project" value="InterPro"/>
</dbReference>
<feature type="domain" description="Helix-hairpin-helix DNA-binding motif class 1" evidence="3">
    <location>
        <begin position="184"/>
        <end position="203"/>
    </location>
</feature>
<dbReference type="SUPFAM" id="SSF56219">
    <property type="entry name" value="DNase I-like"/>
    <property type="match status" value="1"/>
</dbReference>
<accession>A0A8W8JT54</accession>
<feature type="domain" description="Helix-hairpin-helix DNA-binding motif class 1" evidence="3">
    <location>
        <begin position="154"/>
        <end position="173"/>
    </location>
</feature>
<sequence length="586" mass="64402">MGAINSCCIPKHLEVDPSTPKVKGHKRNLSAAFNMSALLGDDSAQNLLNINYATEEELMTLPGINRTTAKGIIEYRRKIGGFKKIEDVALVSGVGAVKLNLIRDEITVSIKQSGSSGPPSEEISPTGSRSDVSFKSETSRKSNGKINVNTANVFQLMKVKGIGQVLAENIVTYRDKKGRFKAIDDLIKVKGIGPNLLSAIRNQLAVDDSESSNNTQPNGHLPASAENDRINTVSPKPPNTDHNNHSNCRILSTSTENMLDILQPIFKSGARPKVTPFNFKHKNRSVVRLASWNVERFDGEKADNVGVREVICMTILENGFGVVAFQELADESSLNKICDELNNPTVPRVKSWAGKRGAWKCVVSKSTGRMYRSMEYNGFLYDTSQGISLKSSAILEKPNKATKDFVRRPFVGIFKMKRFDCIITSVHLKATGLSNEDLDQLQAEIDKVPKVVKALEDHYPGEKDIILLGDFNLEPDQEDFDCLRNKGFSNAIPTGTFTNISNKNMKGSRTYDHIWLTKETKNITSGNSGVVREGLTNPLIPNGWSWGGVVSDHCPVWVEIYVGKDLDIADLSTGAEAIKFTLGTEG</sequence>
<evidence type="ECO:0000256" key="1">
    <source>
        <dbReference type="ARBA" id="ARBA00015260"/>
    </source>
</evidence>
<feature type="region of interest" description="Disordered" evidence="2">
    <location>
        <begin position="111"/>
        <end position="142"/>
    </location>
</feature>
<dbReference type="CDD" id="cd10283">
    <property type="entry name" value="MnuA_DNase1-like"/>
    <property type="match status" value="1"/>
</dbReference>
<feature type="compositionally biased region" description="Low complexity" evidence="2">
    <location>
        <begin position="113"/>
        <end position="128"/>
    </location>
</feature>
<dbReference type="InterPro" id="IPR004509">
    <property type="entry name" value="Competence_ComEA_HhH"/>
</dbReference>
<dbReference type="Pfam" id="PF12836">
    <property type="entry name" value="HHH_3"/>
    <property type="match status" value="2"/>
</dbReference>
<dbReference type="Gene3D" id="3.60.10.10">
    <property type="entry name" value="Endonuclease/exonuclease/phosphatase"/>
    <property type="match status" value="1"/>
</dbReference>
<keyword evidence="5" id="KW-1185">Reference proteome</keyword>
<dbReference type="OMA" id="HLVPANT"/>
<dbReference type="GO" id="GO:0005886">
    <property type="term" value="C:plasma membrane"/>
    <property type="evidence" value="ECO:0007669"/>
    <property type="project" value="TreeGrafter"/>
</dbReference>
<feature type="domain" description="Helix-hairpin-helix DNA-binding motif class 1" evidence="3">
    <location>
        <begin position="56"/>
        <end position="75"/>
    </location>
</feature>
<proteinExistence type="predicted"/>
<dbReference type="NCBIfam" id="TIGR00426">
    <property type="entry name" value="competence protein ComEA helix-hairpin-helix repeat region"/>
    <property type="match status" value="1"/>
</dbReference>
<dbReference type="PANTHER" id="PTHR21180">
    <property type="entry name" value="ENDONUCLEASE/EXONUCLEASE/PHOSPHATASE FAMILY DOMAIN-CONTAINING PROTEIN 1"/>
    <property type="match status" value="1"/>
</dbReference>
<dbReference type="InterPro" id="IPR003583">
    <property type="entry name" value="Hlx-hairpin-Hlx_DNA-bd_motif"/>
</dbReference>
<dbReference type="Gene3D" id="1.10.150.320">
    <property type="entry name" value="Photosystem II 12 kDa extrinsic protein"/>
    <property type="match status" value="2"/>
</dbReference>
<evidence type="ECO:0000259" key="3">
    <source>
        <dbReference type="SMART" id="SM00278"/>
    </source>
</evidence>
<dbReference type="GO" id="GO:0003677">
    <property type="term" value="F:DNA binding"/>
    <property type="evidence" value="ECO:0007669"/>
    <property type="project" value="InterPro"/>
</dbReference>